<keyword evidence="1" id="KW-1133">Transmembrane helix</keyword>
<comment type="caution">
    <text evidence="2">The sequence shown here is derived from an EMBL/GenBank/DDBJ whole genome shotgun (WGS) entry which is preliminary data.</text>
</comment>
<dbReference type="InterPro" id="IPR056918">
    <property type="entry name" value="8xMP"/>
</dbReference>
<reference evidence="2 3" key="1">
    <citation type="submission" date="2020-05" db="EMBL/GenBank/DDBJ databases">
        <title>Draft genome sequence of Desulfovibrio psychrotolerans JS1T.</title>
        <authorList>
            <person name="Ueno A."/>
            <person name="Tamazawa S."/>
            <person name="Tamamura S."/>
            <person name="Murakami T."/>
            <person name="Kiyama T."/>
            <person name="Inomata H."/>
            <person name="Amano Y."/>
            <person name="Miyakawa K."/>
            <person name="Tamaki H."/>
            <person name="Naganuma T."/>
            <person name="Kaneko K."/>
        </authorList>
    </citation>
    <scope>NUCLEOTIDE SEQUENCE [LARGE SCALE GENOMIC DNA]</scope>
    <source>
        <strain evidence="2 3">JS1</strain>
    </source>
</reference>
<keyword evidence="1" id="KW-0812">Transmembrane</keyword>
<gene>
    <name evidence="2" type="ORF">DSM19430T_23300</name>
</gene>
<feature type="transmembrane region" description="Helical" evidence="1">
    <location>
        <begin position="57"/>
        <end position="75"/>
    </location>
</feature>
<sequence length="260" mass="29286">MLTLSPEEYVEAFFGEGCDTDAAGGDCQITGTRRTLALQTALDNYRYENELYWKKSILFWAFTALAFTGLFVADAAMRNPYFYQLVVCSIGAVISFAWVAITKGSRYTQQKWCRLVHTLEDEAVGPLFKTYTTVTSAKARANSLYHPSKGVVCDPASSSYELRPFCTSKVNDYLSLYLACTWGFLAVRYFVKTAPELASYFLPVFADPAQELGFISLSFVAFSAYFLVMMFFRCRTSADEVNCADQSHFRVIKFIPGQNH</sequence>
<feature type="transmembrane region" description="Helical" evidence="1">
    <location>
        <begin position="81"/>
        <end position="101"/>
    </location>
</feature>
<keyword evidence="1" id="KW-0472">Membrane</keyword>
<evidence type="ECO:0000313" key="2">
    <source>
        <dbReference type="EMBL" id="GFM37646.1"/>
    </source>
</evidence>
<dbReference type="Proteomes" id="UP000503820">
    <property type="component" value="Unassembled WGS sequence"/>
</dbReference>
<feature type="transmembrane region" description="Helical" evidence="1">
    <location>
        <begin position="211"/>
        <end position="232"/>
    </location>
</feature>
<accession>A0A7J0BVA6</accession>
<evidence type="ECO:0000313" key="3">
    <source>
        <dbReference type="Proteomes" id="UP000503820"/>
    </source>
</evidence>
<dbReference type="AlphaFoldDB" id="A0A7J0BVA6"/>
<dbReference type="RefSeq" id="WP_174410218.1">
    <property type="nucleotide sequence ID" value="NZ_BLVP01000008.1"/>
</dbReference>
<proteinExistence type="predicted"/>
<evidence type="ECO:0000256" key="1">
    <source>
        <dbReference type="SAM" id="Phobius"/>
    </source>
</evidence>
<name>A0A7J0BVA6_9BACT</name>
<dbReference type="Pfam" id="PF24838">
    <property type="entry name" value="8xMP"/>
    <property type="match status" value="1"/>
</dbReference>
<organism evidence="2 3">
    <name type="scientific">Desulfovibrio psychrotolerans</name>
    <dbReference type="NCBI Taxonomy" id="415242"/>
    <lineage>
        <taxon>Bacteria</taxon>
        <taxon>Pseudomonadati</taxon>
        <taxon>Thermodesulfobacteriota</taxon>
        <taxon>Desulfovibrionia</taxon>
        <taxon>Desulfovibrionales</taxon>
        <taxon>Desulfovibrionaceae</taxon>
        <taxon>Desulfovibrio</taxon>
    </lineage>
</organism>
<dbReference type="EMBL" id="BLVP01000008">
    <property type="protein sequence ID" value="GFM37646.1"/>
    <property type="molecule type" value="Genomic_DNA"/>
</dbReference>
<feature type="transmembrane region" description="Helical" evidence="1">
    <location>
        <begin position="173"/>
        <end position="191"/>
    </location>
</feature>
<protein>
    <submittedName>
        <fullName evidence="2">Uncharacterized protein</fullName>
    </submittedName>
</protein>
<keyword evidence="3" id="KW-1185">Reference proteome</keyword>